<evidence type="ECO:0000259" key="4">
    <source>
        <dbReference type="Pfam" id="PF24097"/>
    </source>
</evidence>
<sequence length="1280" mass="142708">MNGTPRLRSAFPSTPQTVNNGQRQFRSPYSSPTARGPSKLPSVSSLQKKEVKEPPLEPLIPIDTIDAATQRLIVFSFYVCLWAYRLYDFYGLVTQSSSTESLWLFMKWVGIDGVVLFGLPALRIPWLEYSAPAVTFLFLLHVLADGMLMFKVGLPITIWLEVLAKTLYDREMSISENKVKPADLFDSSSFISGKQIINILPEGSAFLNPNKDSFCLGGVIQSINLPIQINQTQPILIELQRTDLDTSAKETITIKASTLKSMRKAAKKTHHPKDTSSPLLLHYPIKKPGIYVLQKVVDESNLQVRPRQSNVVVVQCPTARVLQTSLDKCRGELSDIAFEVIGTPPLKVKYRKMVNDNPVEASFQSIQPDEFTSPLSRQQQLAGTVMRLSDMDATWARAQRVVVPVNETLFNSGRWWYAIDEVHDALGNKLSYVAKSDDYEQSKSKATEQQRLFMVHERPRISLRGFGEQGGCDSQHPLLVAKGESINLPVKFDSEGKGPISDTLHTVNYLFTPTDDILSNGDHNPDYQKPLTFPFKNNYDHLSIRESGLYSLTSVKTTFCEGEVMEPASCLLQNPPEPEVSIEHTNITDRCAGNPVGLSVTMDFVGTPPFQVDYQVSKKGEKNTALKIFRSDGMRGQLTLTPEEAGEYTYKFTDVHDRYYRAHPIHHELKQTVKPSASAHFVSGSPAGPLCLYEKTAFNVKLGGEGPWKLEYEISHNGRRNKKVMSDITTEHITIETDTLDSGGDYIVSLLSVETGGCKEISEEQVTFKVRHQRPKASFGVIDGKRHIHTLEGKQLRLPLRLTGERPWTIEYQNTDLPSSSVVKHTAHSENFVLEVSQRGTYELKSVWDSACPGVIDEDADQFRVDWIGRPTLSIAESPTVELSGSKYVKKEVCEGDEDFVELGFTGNAPFDVKYEEHATPLKGQKSLRKKELNAALGAASIQLETQKSGDYTYKFTELSDSNYDHTPKRFTPLTLTQRVNRRPEAKFSHPGKTYNFCVSDSGDETIPITLSGIPPFHLEVEIRHGGTAKPETISLANIATNTYTLRIPTKHLNQGHSYLSIGKVRDSRGCQSKPDTTVPPSRVQISVHDPPTITALEAQSDYCVGDYLNFRLSGSPPFTIFYTFRGKERKATSSSTQFRRIADDPGIFTINSIADSASECRTSSPIVKTIHPKPRGTLSKGKIRTVDIHEGGEVELIFDFTGTPPFEFTYIRSENVKGKGKDGREGGQVLETKTESTYESSYRMVVGTEGAYELVSVRDGFCLSSKVRVGTGKKVKLLT</sequence>
<evidence type="ECO:0000256" key="2">
    <source>
        <dbReference type="SAM" id="Phobius"/>
    </source>
</evidence>
<dbReference type="AlphaFoldDB" id="A0A9P4U2C6"/>
<dbReference type="GO" id="GO:0017056">
    <property type="term" value="F:structural constituent of nuclear pore"/>
    <property type="evidence" value="ECO:0007669"/>
    <property type="project" value="InterPro"/>
</dbReference>
<evidence type="ECO:0000259" key="6">
    <source>
        <dbReference type="Pfam" id="PF24519"/>
    </source>
</evidence>
<dbReference type="Pfam" id="PF23664">
    <property type="entry name" value="Ig_Pom152"/>
    <property type="match status" value="2"/>
</dbReference>
<keyword evidence="2" id="KW-0472">Membrane</keyword>
<dbReference type="OrthoDB" id="5529162at2759"/>
<dbReference type="InterPro" id="IPR056542">
    <property type="entry name" value="Ig-like_POM152_1st"/>
</dbReference>
<feature type="domain" description="Nucleoporin POM152 Ig-like" evidence="5">
    <location>
        <begin position="774"/>
        <end position="861"/>
    </location>
</feature>
<gene>
    <name evidence="8" type="ORF">EJ08DRAFT_628525</name>
</gene>
<evidence type="ECO:0000256" key="1">
    <source>
        <dbReference type="SAM" id="MobiDB-lite"/>
    </source>
</evidence>
<dbReference type="InterPro" id="IPR056540">
    <property type="entry name" value="TMD_POM152"/>
</dbReference>
<feature type="domain" description="Nucleoporin POM152 immunoglobulin-like" evidence="3">
    <location>
        <begin position="878"/>
        <end position="981"/>
    </location>
</feature>
<protein>
    <recommendedName>
        <fullName evidence="10">Nucleoporin Pom152</fullName>
    </recommendedName>
</protein>
<dbReference type="PANTHER" id="PTHR28206:SF1">
    <property type="entry name" value="NUCLEOPORIN POM152"/>
    <property type="match status" value="1"/>
</dbReference>
<feature type="domain" description="Nucleoporin POM152 immunoglobulin-like" evidence="3">
    <location>
        <begin position="574"/>
        <end position="679"/>
    </location>
</feature>
<evidence type="ECO:0000313" key="9">
    <source>
        <dbReference type="Proteomes" id="UP000800235"/>
    </source>
</evidence>
<evidence type="ECO:0000259" key="5">
    <source>
        <dbReference type="Pfam" id="PF24312"/>
    </source>
</evidence>
<dbReference type="InterPro" id="IPR056541">
    <property type="entry name" value="Ig-like_POM152"/>
</dbReference>
<dbReference type="GO" id="GO:0006999">
    <property type="term" value="P:nuclear pore organization"/>
    <property type="evidence" value="ECO:0007669"/>
    <property type="project" value="TreeGrafter"/>
</dbReference>
<accession>A0A9P4U2C6</accession>
<evidence type="ECO:0000259" key="7">
    <source>
        <dbReference type="Pfam" id="PF24527"/>
    </source>
</evidence>
<feature type="domain" description="Nucleoporin POM152 Ig-like" evidence="5">
    <location>
        <begin position="470"/>
        <end position="570"/>
    </location>
</feature>
<dbReference type="Pfam" id="PF24519">
    <property type="entry name" value="Ig-like_Pom152_1"/>
    <property type="match status" value="1"/>
</dbReference>
<dbReference type="InterPro" id="IPR056543">
    <property type="entry name" value="Ig-like_POM152_9th"/>
</dbReference>
<feature type="domain" description="Nucleoporin POM152 Ig-like" evidence="5">
    <location>
        <begin position="1183"/>
        <end position="1263"/>
    </location>
</feature>
<dbReference type="InterPro" id="IPR037701">
    <property type="entry name" value="Pom152"/>
</dbReference>
<keyword evidence="2" id="KW-1133">Transmembrane helix</keyword>
<reference evidence="8" key="1">
    <citation type="journal article" date="2020" name="Stud. Mycol.">
        <title>101 Dothideomycetes genomes: a test case for predicting lifestyles and emergence of pathogens.</title>
        <authorList>
            <person name="Haridas S."/>
            <person name="Albert R."/>
            <person name="Binder M."/>
            <person name="Bloem J."/>
            <person name="Labutti K."/>
            <person name="Salamov A."/>
            <person name="Andreopoulos B."/>
            <person name="Baker S."/>
            <person name="Barry K."/>
            <person name="Bills G."/>
            <person name="Bluhm B."/>
            <person name="Cannon C."/>
            <person name="Castanera R."/>
            <person name="Culley D."/>
            <person name="Daum C."/>
            <person name="Ezra D."/>
            <person name="Gonzalez J."/>
            <person name="Henrissat B."/>
            <person name="Kuo A."/>
            <person name="Liang C."/>
            <person name="Lipzen A."/>
            <person name="Lutzoni F."/>
            <person name="Magnuson J."/>
            <person name="Mondo S."/>
            <person name="Nolan M."/>
            <person name="Ohm R."/>
            <person name="Pangilinan J."/>
            <person name="Park H.-J."/>
            <person name="Ramirez L."/>
            <person name="Alfaro M."/>
            <person name="Sun H."/>
            <person name="Tritt A."/>
            <person name="Yoshinaga Y."/>
            <person name="Zwiers L.-H."/>
            <person name="Turgeon B."/>
            <person name="Goodwin S."/>
            <person name="Spatafora J."/>
            <person name="Crous P."/>
            <person name="Grigoriev I."/>
        </authorList>
    </citation>
    <scope>NUCLEOTIDE SEQUENCE</scope>
    <source>
        <strain evidence="8">CBS 130266</strain>
    </source>
</reference>
<organism evidence="8 9">
    <name type="scientific">Tothia fuscella</name>
    <dbReference type="NCBI Taxonomy" id="1048955"/>
    <lineage>
        <taxon>Eukaryota</taxon>
        <taxon>Fungi</taxon>
        <taxon>Dikarya</taxon>
        <taxon>Ascomycota</taxon>
        <taxon>Pezizomycotina</taxon>
        <taxon>Dothideomycetes</taxon>
        <taxon>Pleosporomycetidae</taxon>
        <taxon>Venturiales</taxon>
        <taxon>Cylindrosympodiaceae</taxon>
        <taxon>Tothia</taxon>
    </lineage>
</organism>
<feature type="domain" description="Nucleoporin POM152 N-terminal transmembrane" evidence="4">
    <location>
        <begin position="66"/>
        <end position="152"/>
    </location>
</feature>
<feature type="transmembrane region" description="Helical" evidence="2">
    <location>
        <begin position="72"/>
        <end position="90"/>
    </location>
</feature>
<name>A0A9P4U2C6_9PEZI</name>
<feature type="region of interest" description="Disordered" evidence="1">
    <location>
        <begin position="1"/>
        <end position="49"/>
    </location>
</feature>
<dbReference type="GO" id="GO:0070762">
    <property type="term" value="C:nuclear pore transmembrane ring"/>
    <property type="evidence" value="ECO:0007669"/>
    <property type="project" value="TreeGrafter"/>
</dbReference>
<dbReference type="InterPro" id="IPR056544">
    <property type="entry name" value="Ig_POM152"/>
</dbReference>
<proteinExistence type="predicted"/>
<comment type="caution">
    <text evidence="8">The sequence shown here is derived from an EMBL/GenBank/DDBJ whole genome shotgun (WGS) entry which is preliminary data.</text>
</comment>
<evidence type="ECO:0008006" key="10">
    <source>
        <dbReference type="Google" id="ProtNLM"/>
    </source>
</evidence>
<dbReference type="Pfam" id="PF24097">
    <property type="entry name" value="TMD_POM152"/>
    <property type="match status" value="1"/>
</dbReference>
<keyword evidence="9" id="KW-1185">Reference proteome</keyword>
<feature type="domain" description="Nucleoporin POM152 ninth Ig-like" evidence="7">
    <location>
        <begin position="1092"/>
        <end position="1169"/>
    </location>
</feature>
<dbReference type="Pfam" id="PF24527">
    <property type="entry name" value="Ig-like_Pom152_9"/>
    <property type="match status" value="1"/>
</dbReference>
<feature type="domain" description="Nucleoporin POM152 first Ig-like" evidence="6">
    <location>
        <begin position="204"/>
        <end position="313"/>
    </location>
</feature>
<dbReference type="EMBL" id="MU007019">
    <property type="protein sequence ID" value="KAF2433822.1"/>
    <property type="molecule type" value="Genomic_DNA"/>
</dbReference>
<evidence type="ECO:0000259" key="3">
    <source>
        <dbReference type="Pfam" id="PF23664"/>
    </source>
</evidence>
<evidence type="ECO:0000313" key="8">
    <source>
        <dbReference type="EMBL" id="KAF2433822.1"/>
    </source>
</evidence>
<dbReference type="GO" id="GO:0006606">
    <property type="term" value="P:protein import into nucleus"/>
    <property type="evidence" value="ECO:0007669"/>
    <property type="project" value="TreeGrafter"/>
</dbReference>
<keyword evidence="2" id="KW-0812">Transmembrane</keyword>
<feature type="transmembrane region" description="Helical" evidence="2">
    <location>
        <begin position="102"/>
        <end position="122"/>
    </location>
</feature>
<dbReference type="Pfam" id="PF24312">
    <property type="entry name" value="Ig-like_POM152"/>
    <property type="match status" value="3"/>
</dbReference>
<feature type="compositionally biased region" description="Polar residues" evidence="1">
    <location>
        <begin position="11"/>
        <end position="33"/>
    </location>
</feature>
<feature type="transmembrane region" description="Helical" evidence="2">
    <location>
        <begin position="134"/>
        <end position="160"/>
    </location>
</feature>
<dbReference type="PANTHER" id="PTHR28206">
    <property type="entry name" value="NUCLEOPORIN POM152"/>
    <property type="match status" value="1"/>
</dbReference>
<dbReference type="Proteomes" id="UP000800235">
    <property type="component" value="Unassembled WGS sequence"/>
</dbReference>